<dbReference type="Pfam" id="PF13692">
    <property type="entry name" value="Glyco_trans_1_4"/>
    <property type="match status" value="1"/>
</dbReference>
<dbReference type="PANTHER" id="PTHR45947">
    <property type="entry name" value="SULFOQUINOVOSYL TRANSFERASE SQD2"/>
    <property type="match status" value="1"/>
</dbReference>
<dbReference type="Proteomes" id="UP001595629">
    <property type="component" value="Unassembled WGS sequence"/>
</dbReference>
<dbReference type="EMBL" id="JBHRXI010000004">
    <property type="protein sequence ID" value="MFC3613023.1"/>
    <property type="molecule type" value="Genomic_DNA"/>
</dbReference>
<proteinExistence type="predicted"/>
<keyword evidence="3" id="KW-1185">Reference proteome</keyword>
<keyword evidence="2" id="KW-0328">Glycosyltransferase</keyword>
<keyword evidence="2" id="KW-0808">Transferase</keyword>
<protein>
    <submittedName>
        <fullName evidence="2">Glycosyltransferase family 4 protein</fullName>
        <ecNumber evidence="2">2.4.-.-</ecNumber>
    </submittedName>
</protein>
<evidence type="ECO:0000313" key="3">
    <source>
        <dbReference type="Proteomes" id="UP001595629"/>
    </source>
</evidence>
<reference evidence="3" key="1">
    <citation type="journal article" date="2019" name="Int. J. Syst. Evol. Microbiol.">
        <title>The Global Catalogue of Microorganisms (GCM) 10K type strain sequencing project: providing services to taxonomists for standard genome sequencing and annotation.</title>
        <authorList>
            <consortium name="The Broad Institute Genomics Platform"/>
            <consortium name="The Broad Institute Genome Sequencing Center for Infectious Disease"/>
            <person name="Wu L."/>
            <person name="Ma J."/>
        </authorList>
    </citation>
    <scope>NUCLEOTIDE SEQUENCE [LARGE SCALE GENOMIC DNA]</scope>
    <source>
        <strain evidence="3">KCTC 42911</strain>
    </source>
</reference>
<sequence length="333" mass="36408">MPRMKIVHLVDDTTAGGVMRMLERLMELDEINAHAEQSVRRVGRGAAVIGSLDADVIVSHLTVSWRGLAGLIGLRAMNPSARLIHIEHSYTRAFAALNVARKARFFALLRVAYSLFDTVVAVSRAQASWLIERQLVDRDALRVVHPEVDLEPFALLSPPADVPRTIGAIGRLDRQKGFDVLIEAFRLCKHADARLLIFGEGDERDNLETLAAGDSRIEFRGHAESPADAYGEVDIVALPSRWEAYGLVAREAAASGRRTMLSPVDGLTDQISEDSFVVTQYEPAAWAATLERAFAGEAPTHWVSAVQGCRLVSLNRWPEVLLVDGASAQTVAA</sequence>
<dbReference type="Pfam" id="PF13439">
    <property type="entry name" value="Glyco_transf_4"/>
    <property type="match status" value="1"/>
</dbReference>
<dbReference type="PANTHER" id="PTHR45947:SF3">
    <property type="entry name" value="SULFOQUINOVOSYL TRANSFERASE SQD2"/>
    <property type="match status" value="1"/>
</dbReference>
<dbReference type="CDD" id="cd03801">
    <property type="entry name" value="GT4_PimA-like"/>
    <property type="match status" value="1"/>
</dbReference>
<feature type="domain" description="Glycosyltransferase subfamily 4-like N-terminal" evidence="1">
    <location>
        <begin position="41"/>
        <end position="151"/>
    </location>
</feature>
<gene>
    <name evidence="2" type="ORF">ACFORG_04560</name>
</gene>
<dbReference type="Gene3D" id="3.40.50.2000">
    <property type="entry name" value="Glycogen Phosphorylase B"/>
    <property type="match status" value="2"/>
</dbReference>
<dbReference type="RefSeq" id="WP_386734202.1">
    <property type="nucleotide sequence ID" value="NZ_JBHRXI010000004.1"/>
</dbReference>
<comment type="caution">
    <text evidence="2">The sequence shown here is derived from an EMBL/GenBank/DDBJ whole genome shotgun (WGS) entry which is preliminary data.</text>
</comment>
<accession>A0ABV7TCV2</accession>
<dbReference type="InterPro" id="IPR050194">
    <property type="entry name" value="Glycosyltransferase_grp1"/>
</dbReference>
<dbReference type="GO" id="GO:0016757">
    <property type="term" value="F:glycosyltransferase activity"/>
    <property type="evidence" value="ECO:0007669"/>
    <property type="project" value="UniProtKB-KW"/>
</dbReference>
<evidence type="ECO:0000313" key="2">
    <source>
        <dbReference type="EMBL" id="MFC3613023.1"/>
    </source>
</evidence>
<organism evidence="2 3">
    <name type="scientific">Lutimaribacter marinistellae</name>
    <dbReference type="NCBI Taxonomy" id="1820329"/>
    <lineage>
        <taxon>Bacteria</taxon>
        <taxon>Pseudomonadati</taxon>
        <taxon>Pseudomonadota</taxon>
        <taxon>Alphaproteobacteria</taxon>
        <taxon>Rhodobacterales</taxon>
        <taxon>Roseobacteraceae</taxon>
        <taxon>Lutimaribacter</taxon>
    </lineage>
</organism>
<dbReference type="SUPFAM" id="SSF53756">
    <property type="entry name" value="UDP-Glycosyltransferase/glycogen phosphorylase"/>
    <property type="match status" value="1"/>
</dbReference>
<dbReference type="EC" id="2.4.-.-" evidence="2"/>
<name>A0ABV7TCV2_9RHOB</name>
<dbReference type="InterPro" id="IPR028098">
    <property type="entry name" value="Glyco_trans_4-like_N"/>
</dbReference>
<evidence type="ECO:0000259" key="1">
    <source>
        <dbReference type="Pfam" id="PF13439"/>
    </source>
</evidence>